<gene>
    <name evidence="1" type="ORF">EXU48_04500</name>
</gene>
<keyword evidence="2" id="KW-1185">Reference proteome</keyword>
<dbReference type="Gene3D" id="3.30.530.20">
    <property type="match status" value="1"/>
</dbReference>
<dbReference type="SUPFAM" id="SSF55961">
    <property type="entry name" value="Bet v1-like"/>
    <property type="match status" value="1"/>
</dbReference>
<name>A0ABY2E7C5_9MICO</name>
<accession>A0ABY2E7C5</accession>
<dbReference type="Pfam" id="PF10604">
    <property type="entry name" value="Polyketide_cyc2"/>
    <property type="match status" value="1"/>
</dbReference>
<evidence type="ECO:0008006" key="3">
    <source>
        <dbReference type="Google" id="ProtNLM"/>
    </source>
</evidence>
<proteinExistence type="predicted"/>
<dbReference type="InterPro" id="IPR019587">
    <property type="entry name" value="Polyketide_cyclase/dehydratase"/>
</dbReference>
<evidence type="ECO:0000313" key="1">
    <source>
        <dbReference type="EMBL" id="TDE97457.1"/>
    </source>
</evidence>
<organism evidence="1 2">
    <name type="scientific">Occultella glacieicola</name>
    <dbReference type="NCBI Taxonomy" id="2518684"/>
    <lineage>
        <taxon>Bacteria</taxon>
        <taxon>Bacillati</taxon>
        <taxon>Actinomycetota</taxon>
        <taxon>Actinomycetes</taxon>
        <taxon>Micrococcales</taxon>
        <taxon>Ruaniaceae</taxon>
        <taxon>Occultella</taxon>
    </lineage>
</organism>
<evidence type="ECO:0000313" key="2">
    <source>
        <dbReference type="Proteomes" id="UP000504882"/>
    </source>
</evidence>
<protein>
    <recommendedName>
        <fullName evidence="3">Polyketide cyclase</fullName>
    </recommendedName>
</protein>
<dbReference type="EMBL" id="SMNA01000002">
    <property type="protein sequence ID" value="TDE97457.1"/>
    <property type="molecule type" value="Genomic_DNA"/>
</dbReference>
<dbReference type="InterPro" id="IPR023393">
    <property type="entry name" value="START-like_dom_sf"/>
</dbReference>
<comment type="caution">
    <text evidence="1">The sequence shown here is derived from an EMBL/GenBank/DDBJ whole genome shotgun (WGS) entry which is preliminary data.</text>
</comment>
<sequence>MRAAHLDDVGHLHTIGGGGRRRRAIWSRIRAWPGIARRRGEGRAVIDGFRFTSRWRADATAAQVWRVLSDAATWPRWWPGVVGATVVRAGDGDHVGERTLLTVRAPTGYRLRFGVELTEVTPGVLARARVVGDLVGSGVWSLRDDGAGVVMETVWQVHPRRRWMRLVAPLAGRWFARAHAAVMASGQRGLRSALAGVHSECR</sequence>
<reference evidence="1 2" key="1">
    <citation type="submission" date="2019-03" db="EMBL/GenBank/DDBJ databases">
        <title>Genomic features of bacteria from cold environments.</title>
        <authorList>
            <person name="Shen L."/>
        </authorList>
    </citation>
    <scope>NUCLEOTIDE SEQUENCE [LARGE SCALE GENOMIC DNA]</scope>
    <source>
        <strain evidence="2">T3246-1</strain>
    </source>
</reference>
<dbReference type="Proteomes" id="UP000504882">
    <property type="component" value="Unassembled WGS sequence"/>
</dbReference>